<dbReference type="Proteomes" id="UP001480082">
    <property type="component" value="Unassembled WGS sequence"/>
</dbReference>
<dbReference type="EMBL" id="JAMYRI010000008">
    <property type="protein sequence ID" value="MER9285451.1"/>
    <property type="molecule type" value="Genomic_DNA"/>
</dbReference>
<comment type="caution">
    <text evidence="1">The sequence shown here is derived from an EMBL/GenBank/DDBJ whole genome shotgun (WGS) entry which is preliminary data.</text>
</comment>
<accession>A0ACC6T0C9</accession>
<reference evidence="1 2" key="1">
    <citation type="journal article" date="2024" name="Proc. Natl. Acad. Sci. U.S.A.">
        <title>The evolutionary genomics of adaptation to stress in wild rhizobium bacteria.</title>
        <authorList>
            <person name="Kehlet-Delgado H."/>
            <person name="Montoya A.P."/>
            <person name="Jensen K.T."/>
            <person name="Wendlandt C.E."/>
            <person name="Dexheimer C."/>
            <person name="Roberts M."/>
            <person name="Torres Martinez L."/>
            <person name="Friesen M.L."/>
            <person name="Griffitts J.S."/>
            <person name="Porter S.S."/>
        </authorList>
    </citation>
    <scope>NUCLEOTIDE SEQUENCE [LARGE SCALE GENOMIC DNA]</scope>
    <source>
        <strain evidence="1 2">M0468</strain>
    </source>
</reference>
<sequence>MKSKLSLSEVAREPILATFLARGERDTGTQPVIPAPRRPVLTDGAAEKVKEQVDA</sequence>
<organism evidence="1 2">
    <name type="scientific">Mesorhizobium australicum</name>
    <dbReference type="NCBI Taxonomy" id="536018"/>
    <lineage>
        <taxon>Bacteria</taxon>
        <taxon>Pseudomonadati</taxon>
        <taxon>Pseudomonadota</taxon>
        <taxon>Alphaproteobacteria</taxon>
        <taxon>Hyphomicrobiales</taxon>
        <taxon>Phyllobacteriaceae</taxon>
        <taxon>Mesorhizobium</taxon>
    </lineage>
</organism>
<evidence type="ECO:0000313" key="1">
    <source>
        <dbReference type="EMBL" id="MER9285451.1"/>
    </source>
</evidence>
<gene>
    <name evidence="1" type="ORF">NKI81_15980</name>
</gene>
<protein>
    <submittedName>
        <fullName evidence="1">Uncharacterized protein</fullName>
    </submittedName>
</protein>
<evidence type="ECO:0000313" key="2">
    <source>
        <dbReference type="Proteomes" id="UP001480082"/>
    </source>
</evidence>
<name>A0ACC6T0C9_9HYPH</name>
<proteinExistence type="predicted"/>
<keyword evidence="2" id="KW-1185">Reference proteome</keyword>